<proteinExistence type="predicted"/>
<organism evidence="2 3">
    <name type="scientific">Allokutzneria oryzae</name>
    <dbReference type="NCBI Taxonomy" id="1378989"/>
    <lineage>
        <taxon>Bacteria</taxon>
        <taxon>Bacillati</taxon>
        <taxon>Actinomycetota</taxon>
        <taxon>Actinomycetes</taxon>
        <taxon>Pseudonocardiales</taxon>
        <taxon>Pseudonocardiaceae</taxon>
        <taxon>Allokutzneria</taxon>
    </lineage>
</organism>
<gene>
    <name evidence="2" type="ORF">ACFFQA_31760</name>
</gene>
<sequence length="111" mass="12065">MNNYLRFNTGLGAIEALGQNTIAMGQDHQEESKKRATDGDELDNDPRTFGDDKYGKQFLANYKVGTAKEIAEASGQLGGSAAQLGESIVEWVGTMRGGEDDNEQRHKSVDV</sequence>
<evidence type="ECO:0000256" key="1">
    <source>
        <dbReference type="SAM" id="MobiDB-lite"/>
    </source>
</evidence>
<dbReference type="Proteomes" id="UP001589693">
    <property type="component" value="Unassembled WGS sequence"/>
</dbReference>
<evidence type="ECO:0000313" key="2">
    <source>
        <dbReference type="EMBL" id="MFB9908536.1"/>
    </source>
</evidence>
<accession>A0ABV6A9C9</accession>
<feature type="compositionally biased region" description="Basic and acidic residues" evidence="1">
    <location>
        <begin position="27"/>
        <end position="52"/>
    </location>
</feature>
<reference evidence="2 3" key="1">
    <citation type="submission" date="2024-09" db="EMBL/GenBank/DDBJ databases">
        <authorList>
            <person name="Sun Q."/>
            <person name="Mori K."/>
        </authorList>
    </citation>
    <scope>NUCLEOTIDE SEQUENCE [LARGE SCALE GENOMIC DNA]</scope>
    <source>
        <strain evidence="2 3">TBRC 7907</strain>
    </source>
</reference>
<feature type="region of interest" description="Disordered" evidence="1">
    <location>
        <begin position="22"/>
        <end position="52"/>
    </location>
</feature>
<dbReference type="RefSeq" id="WP_377860331.1">
    <property type="nucleotide sequence ID" value="NZ_JBHLZU010000027.1"/>
</dbReference>
<comment type="caution">
    <text evidence="2">The sequence shown here is derived from an EMBL/GenBank/DDBJ whole genome shotgun (WGS) entry which is preliminary data.</text>
</comment>
<dbReference type="EMBL" id="JBHLZU010000027">
    <property type="protein sequence ID" value="MFB9908536.1"/>
    <property type="molecule type" value="Genomic_DNA"/>
</dbReference>
<name>A0ABV6A9C9_9PSEU</name>
<evidence type="ECO:0000313" key="3">
    <source>
        <dbReference type="Proteomes" id="UP001589693"/>
    </source>
</evidence>
<keyword evidence="3" id="KW-1185">Reference proteome</keyword>
<protein>
    <submittedName>
        <fullName evidence="2">Uncharacterized protein</fullName>
    </submittedName>
</protein>